<dbReference type="CDD" id="cd00483">
    <property type="entry name" value="HPPK"/>
    <property type="match status" value="1"/>
</dbReference>
<comment type="pathway">
    <text evidence="1">Cofactor biosynthesis; tetrahydrofolate biosynthesis; 2-amino-4-hydroxy-6-hydroxymethyl-7,8-dihydropteridine diphosphate from 7,8-dihydroneopterin triphosphate: step 4/4.</text>
</comment>
<dbReference type="Proteomes" id="UP000641137">
    <property type="component" value="Unassembled WGS sequence"/>
</dbReference>
<gene>
    <name evidence="14" type="primary">folK</name>
    <name evidence="14" type="ORF">GCM10010136_00560</name>
</gene>
<reference evidence="14" key="1">
    <citation type="journal article" date="2014" name="Int. J. Syst. Evol. Microbiol.">
        <title>Complete genome sequence of Corynebacterium casei LMG S-19264T (=DSM 44701T), isolated from a smear-ripened cheese.</title>
        <authorList>
            <consortium name="US DOE Joint Genome Institute (JGI-PGF)"/>
            <person name="Walter F."/>
            <person name="Albersmeier A."/>
            <person name="Kalinowski J."/>
            <person name="Ruckert C."/>
        </authorList>
    </citation>
    <scope>NUCLEOTIDE SEQUENCE</scope>
    <source>
        <strain evidence="14">KCTC 42097</strain>
    </source>
</reference>
<evidence type="ECO:0000256" key="7">
    <source>
        <dbReference type="ARBA" id="ARBA00022777"/>
    </source>
</evidence>
<dbReference type="UniPathway" id="UPA00077">
    <property type="reaction ID" value="UER00155"/>
</dbReference>
<evidence type="ECO:0000256" key="1">
    <source>
        <dbReference type="ARBA" id="ARBA00005051"/>
    </source>
</evidence>
<evidence type="ECO:0000259" key="13">
    <source>
        <dbReference type="PROSITE" id="PS00794"/>
    </source>
</evidence>
<evidence type="ECO:0000256" key="3">
    <source>
        <dbReference type="ARBA" id="ARBA00013253"/>
    </source>
</evidence>
<dbReference type="GO" id="GO:0016301">
    <property type="term" value="F:kinase activity"/>
    <property type="evidence" value="ECO:0007669"/>
    <property type="project" value="UniProtKB-KW"/>
</dbReference>
<evidence type="ECO:0000256" key="8">
    <source>
        <dbReference type="ARBA" id="ARBA00022840"/>
    </source>
</evidence>
<evidence type="ECO:0000313" key="15">
    <source>
        <dbReference type="Proteomes" id="UP000641137"/>
    </source>
</evidence>
<dbReference type="SUPFAM" id="SSF55083">
    <property type="entry name" value="6-hydroxymethyl-7,8-dihydropterin pyrophosphokinase, HPPK"/>
    <property type="match status" value="1"/>
</dbReference>
<proteinExistence type="inferred from homology"/>
<keyword evidence="8" id="KW-0067">ATP-binding</keyword>
<evidence type="ECO:0000313" key="14">
    <source>
        <dbReference type="EMBL" id="GHC60495.1"/>
    </source>
</evidence>
<comment type="caution">
    <text evidence="14">The sequence shown here is derived from an EMBL/GenBank/DDBJ whole genome shotgun (WGS) entry which is preliminary data.</text>
</comment>
<evidence type="ECO:0000256" key="12">
    <source>
        <dbReference type="ARBA" id="ARBA00033413"/>
    </source>
</evidence>
<protein>
    <recommendedName>
        <fullName evidence="4">2-amino-4-hydroxy-6-hydroxymethyldihydropteridine pyrophosphokinase</fullName>
        <ecNumber evidence="3">2.7.6.3</ecNumber>
    </recommendedName>
    <alternativeName>
        <fullName evidence="11">6-hydroxymethyl-7,8-dihydropterin pyrophosphokinase</fullName>
    </alternativeName>
    <alternativeName>
        <fullName evidence="12">7,8-dihydro-6-hydroxymethylpterin-pyrophosphokinase</fullName>
    </alternativeName>
</protein>
<keyword evidence="6" id="KW-0547">Nucleotide-binding</keyword>
<name>A0A8J3DJ75_9HYPH</name>
<comment type="function">
    <text evidence="10">Catalyzes the transfer of pyrophosphate from adenosine triphosphate (ATP) to 6-hydroxymethyl-7,8-dihydropterin, an enzymatic step in folate biosynthesis pathway.</text>
</comment>
<dbReference type="EC" id="2.7.6.3" evidence="3"/>
<evidence type="ECO:0000256" key="11">
    <source>
        <dbReference type="ARBA" id="ARBA00029766"/>
    </source>
</evidence>
<dbReference type="PANTHER" id="PTHR43071:SF1">
    <property type="entry name" value="2-AMINO-4-HYDROXY-6-HYDROXYMETHYLDIHYDROPTERIDINE PYROPHOSPHOKINASE"/>
    <property type="match status" value="1"/>
</dbReference>
<evidence type="ECO:0000256" key="10">
    <source>
        <dbReference type="ARBA" id="ARBA00029409"/>
    </source>
</evidence>
<dbReference type="InterPro" id="IPR000550">
    <property type="entry name" value="Hppk"/>
</dbReference>
<dbReference type="InterPro" id="IPR035907">
    <property type="entry name" value="Hppk_sf"/>
</dbReference>
<dbReference type="AlphaFoldDB" id="A0A8J3DJ75"/>
<dbReference type="GO" id="GO:0003848">
    <property type="term" value="F:2-amino-4-hydroxy-6-hydroxymethyldihydropteridine diphosphokinase activity"/>
    <property type="evidence" value="ECO:0007669"/>
    <property type="project" value="UniProtKB-EC"/>
</dbReference>
<evidence type="ECO:0000256" key="9">
    <source>
        <dbReference type="ARBA" id="ARBA00022909"/>
    </source>
</evidence>
<accession>A0A8J3DJ75</accession>
<dbReference type="RefSeq" id="WP_244636548.1">
    <property type="nucleotide sequence ID" value="NZ_BMZO01000001.1"/>
</dbReference>
<dbReference type="GO" id="GO:0046654">
    <property type="term" value="P:tetrahydrofolate biosynthetic process"/>
    <property type="evidence" value="ECO:0007669"/>
    <property type="project" value="UniProtKB-UniPathway"/>
</dbReference>
<dbReference type="Pfam" id="PF01288">
    <property type="entry name" value="HPPK"/>
    <property type="match status" value="1"/>
</dbReference>
<sequence>MPGRSERSRVAYLGLGGNIGNPRRQMAQAIALLDAHPEIAVEAVSALYATPPWGKLDQPDFLNAALRISTRLNANSLLEVCLETEKALLRERRERWGPRLIDIDILLIEGEVVEEQDLQIPHLRLQERLFALLPLRDVAGDVILRDKPLSGWISSLDGEGIRRDDNLDWWREEN</sequence>
<dbReference type="GO" id="GO:0005524">
    <property type="term" value="F:ATP binding"/>
    <property type="evidence" value="ECO:0007669"/>
    <property type="project" value="UniProtKB-KW"/>
</dbReference>
<dbReference type="EMBL" id="BMZO01000001">
    <property type="protein sequence ID" value="GHC60495.1"/>
    <property type="molecule type" value="Genomic_DNA"/>
</dbReference>
<dbReference type="NCBIfam" id="TIGR01498">
    <property type="entry name" value="folK"/>
    <property type="match status" value="1"/>
</dbReference>
<keyword evidence="9" id="KW-0289">Folate biosynthesis</keyword>
<feature type="domain" description="7,8-dihydro-6-hydroxymethylpterin-pyrophosphokinase" evidence="13">
    <location>
        <begin position="95"/>
        <end position="106"/>
    </location>
</feature>
<comment type="similarity">
    <text evidence="2">Belongs to the HPPK family.</text>
</comment>
<keyword evidence="7" id="KW-0418">Kinase</keyword>
<evidence type="ECO:0000256" key="5">
    <source>
        <dbReference type="ARBA" id="ARBA00022679"/>
    </source>
</evidence>
<keyword evidence="5" id="KW-0808">Transferase</keyword>
<organism evidence="14 15">
    <name type="scientific">Limoniibacter endophyticus</name>
    <dbReference type="NCBI Taxonomy" id="1565040"/>
    <lineage>
        <taxon>Bacteria</taxon>
        <taxon>Pseudomonadati</taxon>
        <taxon>Pseudomonadota</taxon>
        <taxon>Alphaproteobacteria</taxon>
        <taxon>Hyphomicrobiales</taxon>
        <taxon>Bartonellaceae</taxon>
        <taxon>Limoniibacter</taxon>
    </lineage>
</organism>
<dbReference type="GO" id="GO:0046656">
    <property type="term" value="P:folic acid biosynthetic process"/>
    <property type="evidence" value="ECO:0007669"/>
    <property type="project" value="UniProtKB-KW"/>
</dbReference>
<evidence type="ECO:0000256" key="6">
    <source>
        <dbReference type="ARBA" id="ARBA00022741"/>
    </source>
</evidence>
<keyword evidence="15" id="KW-1185">Reference proteome</keyword>
<dbReference type="Gene3D" id="3.30.70.560">
    <property type="entry name" value="7,8-Dihydro-6-hydroxymethylpterin-pyrophosphokinase HPPK"/>
    <property type="match status" value="1"/>
</dbReference>
<dbReference type="PROSITE" id="PS00794">
    <property type="entry name" value="HPPK"/>
    <property type="match status" value="1"/>
</dbReference>
<reference evidence="14" key="2">
    <citation type="submission" date="2020-09" db="EMBL/GenBank/DDBJ databases">
        <authorList>
            <person name="Sun Q."/>
            <person name="Kim S."/>
        </authorList>
    </citation>
    <scope>NUCLEOTIDE SEQUENCE</scope>
    <source>
        <strain evidence="14">KCTC 42097</strain>
    </source>
</reference>
<evidence type="ECO:0000256" key="2">
    <source>
        <dbReference type="ARBA" id="ARBA00005810"/>
    </source>
</evidence>
<evidence type="ECO:0000256" key="4">
    <source>
        <dbReference type="ARBA" id="ARBA00016218"/>
    </source>
</evidence>
<dbReference type="PANTHER" id="PTHR43071">
    <property type="entry name" value="2-AMINO-4-HYDROXY-6-HYDROXYMETHYLDIHYDROPTERIDINE PYROPHOSPHOKINASE"/>
    <property type="match status" value="1"/>
</dbReference>